<accession>A0A133ZWB7</accession>
<sequence length="70" mass="7821">MARFLKIFLTLLSITAIGIGLYYYFNNASSSSNDNQVDDKTNIENIVKNESTSQEKIEGTVVAKRSTENN</sequence>
<evidence type="ECO:0000256" key="1">
    <source>
        <dbReference type="SAM" id="Phobius"/>
    </source>
</evidence>
<protein>
    <submittedName>
        <fullName evidence="2">Uncharacterized protein</fullName>
    </submittedName>
</protein>
<dbReference type="OrthoDB" id="2990650at2"/>
<gene>
    <name evidence="2" type="ORF">HMPREF3186_00995</name>
</gene>
<comment type="caution">
    <text evidence="2">The sequence shown here is derived from an EMBL/GenBank/DDBJ whole genome shotgun (WGS) entry which is preliminary data.</text>
</comment>
<dbReference type="STRING" id="1379.HMPREF3186_00995"/>
<keyword evidence="1" id="KW-0472">Membrane</keyword>
<proteinExistence type="predicted"/>
<dbReference type="EMBL" id="LSDC01000064">
    <property type="protein sequence ID" value="KXB59726.1"/>
    <property type="molecule type" value="Genomic_DNA"/>
</dbReference>
<dbReference type="Proteomes" id="UP000070355">
    <property type="component" value="Unassembled WGS sequence"/>
</dbReference>
<name>A0A133ZWB7_9BACL</name>
<dbReference type="PATRIC" id="fig|1379.3.peg.979"/>
<dbReference type="AlphaFoldDB" id="A0A133ZWB7"/>
<keyword evidence="1" id="KW-0812">Transmembrane</keyword>
<evidence type="ECO:0000313" key="3">
    <source>
        <dbReference type="Proteomes" id="UP000070355"/>
    </source>
</evidence>
<dbReference type="RefSeq" id="WP_060914160.1">
    <property type="nucleotide sequence ID" value="NZ_JAGZGJ010000007.1"/>
</dbReference>
<reference evidence="3" key="1">
    <citation type="submission" date="2016-01" db="EMBL/GenBank/DDBJ databases">
        <authorList>
            <person name="Mitreva M."/>
            <person name="Pepin K.H."/>
            <person name="Mihindukulasuriya K.A."/>
            <person name="Fulton R."/>
            <person name="Fronick C."/>
            <person name="O'Laughlin M."/>
            <person name="Miner T."/>
            <person name="Herter B."/>
            <person name="Rosa B.A."/>
            <person name="Cordes M."/>
            <person name="Tomlinson C."/>
            <person name="Wollam A."/>
            <person name="Palsikar V.B."/>
            <person name="Mardis E.R."/>
            <person name="Wilson R.K."/>
        </authorList>
    </citation>
    <scope>NUCLEOTIDE SEQUENCE [LARGE SCALE GENOMIC DNA]</scope>
    <source>
        <strain evidence="3">DNF01167</strain>
    </source>
</reference>
<keyword evidence="1" id="KW-1133">Transmembrane helix</keyword>
<organism evidence="2 3">
    <name type="scientific">Gemella haemolysans</name>
    <dbReference type="NCBI Taxonomy" id="1379"/>
    <lineage>
        <taxon>Bacteria</taxon>
        <taxon>Bacillati</taxon>
        <taxon>Bacillota</taxon>
        <taxon>Bacilli</taxon>
        <taxon>Bacillales</taxon>
        <taxon>Gemellaceae</taxon>
        <taxon>Gemella</taxon>
    </lineage>
</organism>
<evidence type="ECO:0000313" key="2">
    <source>
        <dbReference type="EMBL" id="KXB59726.1"/>
    </source>
</evidence>
<feature type="transmembrane region" description="Helical" evidence="1">
    <location>
        <begin position="7"/>
        <end position="25"/>
    </location>
</feature>